<dbReference type="SUPFAM" id="SSF88723">
    <property type="entry name" value="PIN domain-like"/>
    <property type="match status" value="1"/>
</dbReference>
<evidence type="ECO:0000256" key="6">
    <source>
        <dbReference type="HAMAP-Rule" id="MF_00265"/>
    </source>
</evidence>
<protein>
    <recommendedName>
        <fullName evidence="6">Ribonuclease VapC</fullName>
        <shortName evidence="6">RNase VapC</shortName>
        <ecNumber evidence="6">3.1.-.-</ecNumber>
    </recommendedName>
    <alternativeName>
        <fullName evidence="6">Toxin VapC</fullName>
    </alternativeName>
</protein>
<dbReference type="InterPro" id="IPR029060">
    <property type="entry name" value="PIN-like_dom_sf"/>
</dbReference>
<dbReference type="PANTHER" id="PTHR42188">
    <property type="entry name" value="23S RRNA-SPECIFIC ENDONUCLEASE VAPC20"/>
    <property type="match status" value="1"/>
</dbReference>
<dbReference type="GO" id="GO:0016787">
    <property type="term" value="F:hydrolase activity"/>
    <property type="evidence" value="ECO:0007669"/>
    <property type="project" value="UniProtKB-KW"/>
</dbReference>
<proteinExistence type="inferred from homology"/>
<dbReference type="InterPro" id="IPR002716">
    <property type="entry name" value="PIN_dom"/>
</dbReference>
<dbReference type="AlphaFoldDB" id="A0A6J4R2V1"/>
<evidence type="ECO:0000259" key="7">
    <source>
        <dbReference type="Pfam" id="PF01850"/>
    </source>
</evidence>
<organism evidence="8">
    <name type="scientific">uncultured Rubrobacteraceae bacterium</name>
    <dbReference type="NCBI Taxonomy" id="349277"/>
    <lineage>
        <taxon>Bacteria</taxon>
        <taxon>Bacillati</taxon>
        <taxon>Actinomycetota</taxon>
        <taxon>Rubrobacteria</taxon>
        <taxon>Rubrobacterales</taxon>
        <taxon>Rubrobacteraceae</taxon>
        <taxon>environmental samples</taxon>
    </lineage>
</organism>
<dbReference type="GO" id="GO:0000287">
    <property type="term" value="F:magnesium ion binding"/>
    <property type="evidence" value="ECO:0007669"/>
    <property type="project" value="UniProtKB-UniRule"/>
</dbReference>
<keyword evidence="6" id="KW-0800">Toxin</keyword>
<dbReference type="Gene3D" id="3.40.50.1010">
    <property type="entry name" value="5'-nuclease"/>
    <property type="match status" value="1"/>
</dbReference>
<dbReference type="PANTHER" id="PTHR42188:SF1">
    <property type="entry name" value="23S RRNA-SPECIFIC ENDONUCLEASE VAPC20"/>
    <property type="match status" value="1"/>
</dbReference>
<comment type="function">
    <text evidence="6">Toxic component of a toxin-antitoxin (TA) system. An RNase.</text>
</comment>
<evidence type="ECO:0000256" key="2">
    <source>
        <dbReference type="ARBA" id="ARBA00022722"/>
    </source>
</evidence>
<sequence>MVVVLDTSGLLAAIDSGQRFHEVAREALNGMSSPLILSPFVLAELDYLLATRVGGDAELALLQEVARETYRLAQFSNRDVSEARRIMVQYADLRISLADASNVVLANRHDTLDVLTLDERHFRVLRGPGGRPFRLLPADAG</sequence>
<keyword evidence="1 6" id="KW-1277">Toxin-antitoxin system</keyword>
<dbReference type="GO" id="GO:0016075">
    <property type="term" value="P:rRNA catabolic process"/>
    <property type="evidence" value="ECO:0007669"/>
    <property type="project" value="TreeGrafter"/>
</dbReference>
<feature type="binding site" evidence="6">
    <location>
        <position position="99"/>
    </location>
    <ligand>
        <name>Mg(2+)</name>
        <dbReference type="ChEBI" id="CHEBI:18420"/>
    </ligand>
</feature>
<dbReference type="EMBL" id="CADCVF010000059">
    <property type="protein sequence ID" value="CAA9462566.1"/>
    <property type="molecule type" value="Genomic_DNA"/>
</dbReference>
<dbReference type="InterPro" id="IPR039018">
    <property type="entry name" value="VapC20-like"/>
</dbReference>
<reference evidence="8" key="1">
    <citation type="submission" date="2020-02" db="EMBL/GenBank/DDBJ databases">
        <authorList>
            <person name="Meier V. D."/>
        </authorList>
    </citation>
    <scope>NUCLEOTIDE SEQUENCE</scope>
    <source>
        <strain evidence="8">AVDCRST_MAG58</strain>
    </source>
</reference>
<gene>
    <name evidence="6" type="primary">vapC</name>
    <name evidence="8" type="ORF">AVDCRST_MAG58-2901</name>
</gene>
<dbReference type="GO" id="GO:0004521">
    <property type="term" value="F:RNA endonuclease activity"/>
    <property type="evidence" value="ECO:0007669"/>
    <property type="project" value="InterPro"/>
</dbReference>
<dbReference type="Pfam" id="PF01850">
    <property type="entry name" value="PIN"/>
    <property type="match status" value="1"/>
</dbReference>
<evidence type="ECO:0000256" key="5">
    <source>
        <dbReference type="ARBA" id="ARBA00022842"/>
    </source>
</evidence>
<dbReference type="GO" id="GO:0090729">
    <property type="term" value="F:toxin activity"/>
    <property type="evidence" value="ECO:0007669"/>
    <property type="project" value="UniProtKB-KW"/>
</dbReference>
<dbReference type="InterPro" id="IPR022907">
    <property type="entry name" value="VapC_family"/>
</dbReference>
<keyword evidence="3 6" id="KW-0479">Metal-binding</keyword>
<comment type="cofactor">
    <cofactor evidence="6">
        <name>Mg(2+)</name>
        <dbReference type="ChEBI" id="CHEBI:18420"/>
    </cofactor>
</comment>
<evidence type="ECO:0000256" key="1">
    <source>
        <dbReference type="ARBA" id="ARBA00022649"/>
    </source>
</evidence>
<name>A0A6J4R2V1_9ACTN</name>
<dbReference type="EC" id="3.1.-.-" evidence="6"/>
<evidence type="ECO:0000256" key="4">
    <source>
        <dbReference type="ARBA" id="ARBA00022801"/>
    </source>
</evidence>
<evidence type="ECO:0000256" key="3">
    <source>
        <dbReference type="ARBA" id="ARBA00022723"/>
    </source>
</evidence>
<feature type="domain" description="PIN" evidence="7">
    <location>
        <begin position="3"/>
        <end position="124"/>
    </location>
</feature>
<feature type="binding site" evidence="6">
    <location>
        <position position="6"/>
    </location>
    <ligand>
        <name>Mg(2+)</name>
        <dbReference type="ChEBI" id="CHEBI:18420"/>
    </ligand>
</feature>
<keyword evidence="5 6" id="KW-0460">Magnesium</keyword>
<keyword evidence="2 6" id="KW-0540">Nuclease</keyword>
<keyword evidence="4 6" id="KW-0378">Hydrolase</keyword>
<accession>A0A6J4R2V1</accession>
<evidence type="ECO:0000313" key="8">
    <source>
        <dbReference type="EMBL" id="CAA9462566.1"/>
    </source>
</evidence>
<comment type="similarity">
    <text evidence="6">Belongs to the PINc/VapC protein family.</text>
</comment>
<dbReference type="HAMAP" id="MF_00265">
    <property type="entry name" value="VapC_Nob1"/>
    <property type="match status" value="1"/>
</dbReference>